<gene>
    <name evidence="2" type="ORF">SAMN06269250_1604</name>
</gene>
<organism evidence="2 3">
    <name type="scientific">Spirosoma fluviale</name>
    <dbReference type="NCBI Taxonomy" id="1597977"/>
    <lineage>
        <taxon>Bacteria</taxon>
        <taxon>Pseudomonadati</taxon>
        <taxon>Bacteroidota</taxon>
        <taxon>Cytophagia</taxon>
        <taxon>Cytophagales</taxon>
        <taxon>Cytophagaceae</taxon>
        <taxon>Spirosoma</taxon>
    </lineage>
</organism>
<dbReference type="OrthoDB" id="9820825at2"/>
<evidence type="ECO:0000313" key="3">
    <source>
        <dbReference type="Proteomes" id="UP000219452"/>
    </source>
</evidence>
<feature type="coiled-coil region" evidence="1">
    <location>
        <begin position="732"/>
        <end position="775"/>
    </location>
</feature>
<keyword evidence="1" id="KW-0175">Coiled coil</keyword>
<reference evidence="3" key="1">
    <citation type="submission" date="2017-09" db="EMBL/GenBank/DDBJ databases">
        <authorList>
            <person name="Varghese N."/>
            <person name="Submissions S."/>
        </authorList>
    </citation>
    <scope>NUCLEOTIDE SEQUENCE [LARGE SCALE GENOMIC DNA]</scope>
    <source>
        <strain evidence="3">DSM 29961</strain>
    </source>
</reference>
<sequence length="836" mass="94779">MYGSGGDASAQYAHNWELAKQEAFSLNRSQARTKEVSVPVILWDDKYYKQPKKLIDLFRRVSDFQLFNPHLLWAFDNPNQEYLFDIVDGKLRMDDYYLADNLFGDVGPVPTKDNNFFHGAKSALMGQVLSHAFQFAVKNLNTKFAQEAIAEQSRAGAKVLTQGLIEAAGDRGMNLDFARNKKIPLPKNANDLLQYMNLQEQVESTMHKLLMHTDYQHSFQDVGAAAFGHKFAVNAQFGFLDVVNGELIPKAYHPDQVRYMATKRVETFEDPNVLAASVMDYMQPTELMNHFGVGLQTGTGIQGIINYIDSVTKVGRNIGYNLDGNYWNDQGVGGWGLGSELDNLKIQGYTQKQINWMNRCFYPVIRSAGGLLMNILVQRNFVKVIHQDRFKVEKAEGESWRPATDRELKYWQETNFDRSVHLRFVPVDEEKKENLSRANVKVYNRVKLWQFDRIGHDTFINVGPYQYQPDPNGENKGYVGMPIKAQISYDKSMAKLGENDAIRVNVLYKAIDEYLINMGISEAIIVDDAQEGEPLEYLYNVKKSGIVRYDSTLMQPNNQAQQQHLRTIKLSNHTEELRVAFELVRLITTGYESRMGLSPQVQGVSERYEGLKETQLNIANQALLLTKCLREHTLFINQLLQGSADILKQLHARDGQMNVVLTDGERHLLYLTRKLALADFDIKLESGQIIENRLKLIQGILSSMAASGGAKEGGALLEASLTNSPAEAMAIYRRLNEQIEKAQKESQEMQQAIAQQNAQIQLQKIQLELEKEKEITKRTIIVQDMKNKAAADKTDADGMKDDIERTNQREQMVLDAALEAQLASSQPQQQGQPQLA</sequence>
<evidence type="ECO:0000313" key="2">
    <source>
        <dbReference type="EMBL" id="SOD80899.1"/>
    </source>
</evidence>
<dbReference type="EMBL" id="OCNH01000001">
    <property type="protein sequence ID" value="SOD80899.1"/>
    <property type="molecule type" value="Genomic_DNA"/>
</dbReference>
<proteinExistence type="predicted"/>
<evidence type="ECO:0008006" key="4">
    <source>
        <dbReference type="Google" id="ProtNLM"/>
    </source>
</evidence>
<evidence type="ECO:0000256" key="1">
    <source>
        <dbReference type="SAM" id="Coils"/>
    </source>
</evidence>
<dbReference type="RefSeq" id="WP_097125224.1">
    <property type="nucleotide sequence ID" value="NZ_OCNH01000001.1"/>
</dbReference>
<name>A0A286FD42_9BACT</name>
<keyword evidence="3" id="KW-1185">Reference proteome</keyword>
<dbReference type="Proteomes" id="UP000219452">
    <property type="component" value="Unassembled WGS sequence"/>
</dbReference>
<dbReference type="AlphaFoldDB" id="A0A286FD42"/>
<accession>A0A286FD42</accession>
<protein>
    <recommendedName>
        <fullName evidence="4">Portal protein</fullName>
    </recommendedName>
</protein>